<dbReference type="Proteomes" id="UP001576780">
    <property type="component" value="Unassembled WGS sequence"/>
</dbReference>
<evidence type="ECO:0000313" key="3">
    <source>
        <dbReference type="Proteomes" id="UP001576780"/>
    </source>
</evidence>
<protein>
    <submittedName>
        <fullName evidence="2">Uncharacterized protein</fullName>
    </submittedName>
</protein>
<proteinExistence type="predicted"/>
<gene>
    <name evidence="2" type="ORF">ACE1CA_20525</name>
</gene>
<name>A0ABV4WPC4_9CYAN</name>
<reference evidence="2 3" key="1">
    <citation type="submission" date="2024-09" db="EMBL/GenBank/DDBJ databases">
        <title>Floridaenema gen nov. (Aerosakkonemataceae, Aerosakkonematales ord. nov., Cyanobacteria) from benthic tropical and subtropical fresh waters, with the description of four new species.</title>
        <authorList>
            <person name="Moretto J.A."/>
            <person name="Berthold D.E."/>
            <person name="Lefler F.W."/>
            <person name="Huang I.-S."/>
            <person name="Laughinghouse H. IV."/>
        </authorList>
    </citation>
    <scope>NUCLEOTIDE SEQUENCE [LARGE SCALE GENOMIC DNA]</scope>
    <source>
        <strain evidence="2 3">BLCC-F167</strain>
    </source>
</reference>
<evidence type="ECO:0000256" key="1">
    <source>
        <dbReference type="SAM" id="Phobius"/>
    </source>
</evidence>
<keyword evidence="1" id="KW-0472">Membrane</keyword>
<evidence type="ECO:0000313" key="2">
    <source>
        <dbReference type="EMBL" id="MFB2836917.1"/>
    </source>
</evidence>
<feature type="transmembrane region" description="Helical" evidence="1">
    <location>
        <begin position="75"/>
        <end position="96"/>
    </location>
</feature>
<keyword evidence="1" id="KW-1133">Transmembrane helix</keyword>
<dbReference type="RefSeq" id="WP_413279280.1">
    <property type="nucleotide sequence ID" value="NZ_JBHFNT010000191.1"/>
</dbReference>
<dbReference type="EMBL" id="JBHFNT010000191">
    <property type="protein sequence ID" value="MFB2836917.1"/>
    <property type="molecule type" value="Genomic_DNA"/>
</dbReference>
<sequence>MRLWQFWWNSLFLSTQSDPPRFVEVIMLLLAIALLGLWGITERWAYLGLSLSYVICSSVSVIVRESMTPSTYPRLTQVVAFLLLIISIYSFAKLIYQSY</sequence>
<feature type="transmembrane region" description="Helical" evidence="1">
    <location>
        <begin position="44"/>
        <end position="63"/>
    </location>
</feature>
<comment type="caution">
    <text evidence="2">The sequence shown here is derived from an EMBL/GenBank/DDBJ whole genome shotgun (WGS) entry which is preliminary data.</text>
</comment>
<organism evidence="2 3">
    <name type="scientific">Floridaenema evergladense BLCC-F167</name>
    <dbReference type="NCBI Taxonomy" id="3153639"/>
    <lineage>
        <taxon>Bacteria</taxon>
        <taxon>Bacillati</taxon>
        <taxon>Cyanobacteriota</taxon>
        <taxon>Cyanophyceae</taxon>
        <taxon>Oscillatoriophycideae</taxon>
        <taxon>Aerosakkonematales</taxon>
        <taxon>Aerosakkonemataceae</taxon>
        <taxon>Floridanema</taxon>
        <taxon>Floridanema evergladense</taxon>
    </lineage>
</organism>
<feature type="transmembrane region" description="Helical" evidence="1">
    <location>
        <begin position="21"/>
        <end position="38"/>
    </location>
</feature>
<keyword evidence="3" id="KW-1185">Reference proteome</keyword>
<accession>A0ABV4WPC4</accession>
<keyword evidence="1" id="KW-0812">Transmembrane</keyword>